<proteinExistence type="predicted"/>
<sequence length="248" mass="26333">MAYPVYSSNGGVTNAFQAASINATFPGTINAGDFLVMFSSKDMLTNNAITTHPAGFSTGPVRISSYKGSYALTTAMYYKRADGTESGTVNMVWQAAAYNYCTTIMYRFTAVVGGGFPFDFSTGGVSTGASSTYIQSGGTTIDTERLLLGYTILYSSSTANTAAGWISRHTNNSAGYYHKMQDRQVATAQTVSDTVGSITGTTSHWISNTFALKPGAGWPHKFLGVDNFEMGKISGVSLEQILAVNDTT</sequence>
<reference evidence="1" key="1">
    <citation type="journal article" date="2015" name="Nature">
        <title>Complex archaea that bridge the gap between prokaryotes and eukaryotes.</title>
        <authorList>
            <person name="Spang A."/>
            <person name="Saw J.H."/>
            <person name="Jorgensen S.L."/>
            <person name="Zaremba-Niedzwiedzka K."/>
            <person name="Martijn J."/>
            <person name="Lind A.E."/>
            <person name="van Eijk R."/>
            <person name="Schleper C."/>
            <person name="Guy L."/>
            <person name="Ettema T.J."/>
        </authorList>
    </citation>
    <scope>NUCLEOTIDE SEQUENCE</scope>
</reference>
<protein>
    <submittedName>
        <fullName evidence="1">Uncharacterized protein</fullName>
    </submittedName>
</protein>
<dbReference type="AlphaFoldDB" id="A0A0F9UDS0"/>
<comment type="caution">
    <text evidence="1">The sequence shown here is derived from an EMBL/GenBank/DDBJ whole genome shotgun (WGS) entry which is preliminary data.</text>
</comment>
<gene>
    <name evidence="1" type="ORF">LCGC14_0278600</name>
</gene>
<dbReference type="EMBL" id="LAZR01000158">
    <property type="protein sequence ID" value="KKN85537.1"/>
    <property type="molecule type" value="Genomic_DNA"/>
</dbReference>
<name>A0A0F9UDS0_9ZZZZ</name>
<evidence type="ECO:0000313" key="1">
    <source>
        <dbReference type="EMBL" id="KKN85537.1"/>
    </source>
</evidence>
<accession>A0A0F9UDS0</accession>
<organism evidence="1">
    <name type="scientific">marine sediment metagenome</name>
    <dbReference type="NCBI Taxonomy" id="412755"/>
    <lineage>
        <taxon>unclassified sequences</taxon>
        <taxon>metagenomes</taxon>
        <taxon>ecological metagenomes</taxon>
    </lineage>
</organism>